<keyword evidence="3" id="KW-1185">Reference proteome</keyword>
<dbReference type="AlphaFoldDB" id="A0A0J6XFD8"/>
<dbReference type="RefSeq" id="WP_048480435.1">
    <property type="nucleotide sequence ID" value="NZ_JBIRUD010000005.1"/>
</dbReference>
<keyword evidence="1" id="KW-0812">Transmembrane</keyword>
<proteinExistence type="predicted"/>
<comment type="caution">
    <text evidence="2">The sequence shown here is derived from an EMBL/GenBank/DDBJ whole genome shotgun (WGS) entry which is preliminary data.</text>
</comment>
<accession>A0A0J6XFD8</accession>
<feature type="transmembrane region" description="Helical" evidence="1">
    <location>
        <begin position="52"/>
        <end position="68"/>
    </location>
</feature>
<dbReference type="PATRIC" id="fig|66430.4.peg.3147"/>
<dbReference type="EMBL" id="LFML01000158">
    <property type="protein sequence ID" value="KMO93834.1"/>
    <property type="molecule type" value="Genomic_DNA"/>
</dbReference>
<protein>
    <submittedName>
        <fullName evidence="2">Uncharacterized protein</fullName>
    </submittedName>
</protein>
<reference evidence="2 3" key="1">
    <citation type="submission" date="2015-06" db="EMBL/GenBank/DDBJ databases">
        <title>Recapitulation of the evolution of biosynthetic gene clusters reveals hidden chemical diversity on bacterial genomes.</title>
        <authorList>
            <person name="Cruz-Morales P."/>
            <person name="Martinez-Guerrero C."/>
            <person name="Morales-Escalante M.A."/>
            <person name="Yanez-Guerra L.A."/>
            <person name="Kopp J.F."/>
            <person name="Feldmann J."/>
            <person name="Ramos-Aboites H.E."/>
            <person name="Barona-Gomez F."/>
        </authorList>
    </citation>
    <scope>NUCLEOTIDE SEQUENCE [LARGE SCALE GENOMIC DNA]</scope>
    <source>
        <strain evidence="2 3">ATCC 31245</strain>
    </source>
</reference>
<dbReference type="OrthoDB" id="3635533at2"/>
<evidence type="ECO:0000313" key="2">
    <source>
        <dbReference type="EMBL" id="KMO93834.1"/>
    </source>
</evidence>
<gene>
    <name evidence="2" type="ORF">ACS04_32460</name>
</gene>
<feature type="transmembrane region" description="Helical" evidence="1">
    <location>
        <begin position="20"/>
        <end position="40"/>
    </location>
</feature>
<dbReference type="Proteomes" id="UP000035932">
    <property type="component" value="Unassembled WGS sequence"/>
</dbReference>
<sequence>MSDAVRGRGADVRRRVEQLALGLMATSGVVVLLADLFGWLDALAPGGALPKVTLLILSTVTVFLLLELDRLKRLDEVQDDVKALDTSVQTKIDTLNANVEAHLSKLDIDAIAGRLKRQHYGGVVAVHTRFPEDVFTGFLGNAADELVILQTWIPNLHRLKAAMHKALTDQQVHVRVLLLHPSSPVAGLRDEALRAVRDPALAVNVRASVESCLAGLAELNAQIPAASRARLQVRLYNSLPSIAVFKADEHFLVSSFLHGQLAIDSTQIEIDGADTVMGEEVQQELRTLWSIGNDVDLLDWRASVASISL</sequence>
<evidence type="ECO:0000313" key="3">
    <source>
        <dbReference type="Proteomes" id="UP000035932"/>
    </source>
</evidence>
<keyword evidence="1" id="KW-0472">Membrane</keyword>
<name>A0A0J6XFD8_9ACTN</name>
<keyword evidence="1" id="KW-1133">Transmembrane helix</keyword>
<organism evidence="2 3">
    <name type="scientific">Streptomyces roseus</name>
    <dbReference type="NCBI Taxonomy" id="66430"/>
    <lineage>
        <taxon>Bacteria</taxon>
        <taxon>Bacillati</taxon>
        <taxon>Actinomycetota</taxon>
        <taxon>Actinomycetes</taxon>
        <taxon>Kitasatosporales</taxon>
        <taxon>Streptomycetaceae</taxon>
        <taxon>Streptomyces</taxon>
    </lineage>
</organism>
<evidence type="ECO:0000256" key="1">
    <source>
        <dbReference type="SAM" id="Phobius"/>
    </source>
</evidence>